<dbReference type="GO" id="GO:0005634">
    <property type="term" value="C:nucleus"/>
    <property type="evidence" value="ECO:0007669"/>
    <property type="project" value="UniProtKB-SubCell"/>
</dbReference>
<evidence type="ECO:0000256" key="1">
    <source>
        <dbReference type="ARBA" id="ARBA00004123"/>
    </source>
</evidence>
<dbReference type="SUPFAM" id="SSF46785">
    <property type="entry name" value="Winged helix' DNA-binding domain"/>
    <property type="match status" value="1"/>
</dbReference>
<dbReference type="GO" id="GO:0043565">
    <property type="term" value="F:sequence-specific DNA binding"/>
    <property type="evidence" value="ECO:0007669"/>
    <property type="project" value="InterPro"/>
</dbReference>
<evidence type="ECO:0000313" key="7">
    <source>
        <dbReference type="Proteomes" id="UP001054902"/>
    </source>
</evidence>
<sequence length="132" mass="15455">MISWHPSGQSFKVHNQTLFSSTVQKKYFTHTVYSSFRRQLNLWGFKRISEFPRAENSQHGYYSNPMFARGQYSLCCQMRRANVTETPCTKEQKRNVDTECLSSSSVEIIKSRENTLQKDEKDGGVNFRAYYS</sequence>
<dbReference type="SMART" id="SM00415">
    <property type="entry name" value="HSF"/>
    <property type="match status" value="1"/>
</dbReference>
<evidence type="ECO:0000256" key="3">
    <source>
        <dbReference type="ARBA" id="ARBA00023242"/>
    </source>
</evidence>
<protein>
    <recommendedName>
        <fullName evidence="5">HSF-type DNA-binding domain-containing protein</fullName>
    </recommendedName>
</protein>
<comment type="subcellular location">
    <subcellularLocation>
        <location evidence="1">Nucleus</location>
    </subcellularLocation>
</comment>
<dbReference type="InterPro" id="IPR036388">
    <property type="entry name" value="WH-like_DNA-bd_sf"/>
</dbReference>
<dbReference type="PANTHER" id="PTHR10015">
    <property type="entry name" value="HEAT SHOCK TRANSCRIPTION FACTOR"/>
    <property type="match status" value="1"/>
</dbReference>
<comment type="similarity">
    <text evidence="4">Belongs to the HSF family.</text>
</comment>
<evidence type="ECO:0000256" key="2">
    <source>
        <dbReference type="ARBA" id="ARBA00023125"/>
    </source>
</evidence>
<feature type="domain" description="HSF-type DNA-binding" evidence="5">
    <location>
        <begin position="1"/>
        <end position="81"/>
    </location>
</feature>
<dbReference type="Gene3D" id="1.10.10.10">
    <property type="entry name" value="Winged helix-like DNA-binding domain superfamily/Winged helix DNA-binding domain"/>
    <property type="match status" value="1"/>
</dbReference>
<proteinExistence type="inferred from homology"/>
<evidence type="ECO:0000259" key="5">
    <source>
        <dbReference type="SMART" id="SM00415"/>
    </source>
</evidence>
<dbReference type="AlphaFoldDB" id="A0AAD3H4G3"/>
<dbReference type="EMBL" id="BLLK01000038">
    <property type="protein sequence ID" value="GFH50252.1"/>
    <property type="molecule type" value="Genomic_DNA"/>
</dbReference>
<comment type="caution">
    <text evidence="6">The sequence shown here is derived from an EMBL/GenBank/DDBJ whole genome shotgun (WGS) entry which is preliminary data.</text>
</comment>
<keyword evidence="3" id="KW-0539">Nucleus</keyword>
<evidence type="ECO:0000313" key="6">
    <source>
        <dbReference type="EMBL" id="GFH50252.1"/>
    </source>
</evidence>
<organism evidence="6 7">
    <name type="scientific">Chaetoceros tenuissimus</name>
    <dbReference type="NCBI Taxonomy" id="426638"/>
    <lineage>
        <taxon>Eukaryota</taxon>
        <taxon>Sar</taxon>
        <taxon>Stramenopiles</taxon>
        <taxon>Ochrophyta</taxon>
        <taxon>Bacillariophyta</taxon>
        <taxon>Coscinodiscophyceae</taxon>
        <taxon>Chaetocerotophycidae</taxon>
        <taxon>Chaetocerotales</taxon>
        <taxon>Chaetocerotaceae</taxon>
        <taxon>Chaetoceros</taxon>
    </lineage>
</organism>
<accession>A0AAD3H4G3</accession>
<keyword evidence="7" id="KW-1185">Reference proteome</keyword>
<name>A0AAD3H4G3_9STRA</name>
<dbReference type="Pfam" id="PF00447">
    <property type="entry name" value="HSF_DNA-bind"/>
    <property type="match status" value="1"/>
</dbReference>
<dbReference type="PANTHER" id="PTHR10015:SF206">
    <property type="entry name" value="HSF-TYPE DNA-BINDING DOMAIN-CONTAINING PROTEIN"/>
    <property type="match status" value="1"/>
</dbReference>
<reference evidence="6 7" key="1">
    <citation type="journal article" date="2021" name="Sci. Rep.">
        <title>The genome of the diatom Chaetoceros tenuissimus carries an ancient integrated fragment of an extant virus.</title>
        <authorList>
            <person name="Hongo Y."/>
            <person name="Kimura K."/>
            <person name="Takaki Y."/>
            <person name="Yoshida Y."/>
            <person name="Baba S."/>
            <person name="Kobayashi G."/>
            <person name="Nagasaki K."/>
            <person name="Hano T."/>
            <person name="Tomaru Y."/>
        </authorList>
    </citation>
    <scope>NUCLEOTIDE SEQUENCE [LARGE SCALE GENOMIC DNA]</scope>
    <source>
        <strain evidence="6 7">NIES-3715</strain>
    </source>
</reference>
<dbReference type="GO" id="GO:0003700">
    <property type="term" value="F:DNA-binding transcription factor activity"/>
    <property type="evidence" value="ECO:0007669"/>
    <property type="project" value="InterPro"/>
</dbReference>
<dbReference type="InterPro" id="IPR000232">
    <property type="entry name" value="HSF_DNA-bd"/>
</dbReference>
<gene>
    <name evidence="6" type="ORF">CTEN210_06728</name>
</gene>
<dbReference type="InterPro" id="IPR036390">
    <property type="entry name" value="WH_DNA-bd_sf"/>
</dbReference>
<dbReference type="Proteomes" id="UP001054902">
    <property type="component" value="Unassembled WGS sequence"/>
</dbReference>
<keyword evidence="2" id="KW-0238">DNA-binding</keyword>
<evidence type="ECO:0000256" key="4">
    <source>
        <dbReference type="RuleBase" id="RU004020"/>
    </source>
</evidence>